<accession>A0A1J3GQD1</accession>
<proteinExistence type="predicted"/>
<dbReference type="AlphaFoldDB" id="A0A1J3GQD1"/>
<organism evidence="2">
    <name type="scientific">Noccaea caerulescens</name>
    <name type="common">Alpine penny-cress</name>
    <name type="synonym">Thlaspi caerulescens</name>
    <dbReference type="NCBI Taxonomy" id="107243"/>
    <lineage>
        <taxon>Eukaryota</taxon>
        <taxon>Viridiplantae</taxon>
        <taxon>Streptophyta</taxon>
        <taxon>Embryophyta</taxon>
        <taxon>Tracheophyta</taxon>
        <taxon>Spermatophyta</taxon>
        <taxon>Magnoliopsida</taxon>
        <taxon>eudicotyledons</taxon>
        <taxon>Gunneridae</taxon>
        <taxon>Pentapetalae</taxon>
        <taxon>rosids</taxon>
        <taxon>malvids</taxon>
        <taxon>Brassicales</taxon>
        <taxon>Brassicaceae</taxon>
        <taxon>Coluteocarpeae</taxon>
        <taxon>Noccaea</taxon>
    </lineage>
</organism>
<evidence type="ECO:0000313" key="1">
    <source>
        <dbReference type="EMBL" id="JAU27285.1"/>
    </source>
</evidence>
<protein>
    <submittedName>
        <fullName evidence="2">Uncharacterized protein</fullName>
    </submittedName>
</protein>
<reference evidence="2" key="1">
    <citation type="submission" date="2016-07" db="EMBL/GenBank/DDBJ databases">
        <title>De novo transcriptome assembly of four accessions of the metal hyperaccumulator plant Noccaea caerulescens.</title>
        <authorList>
            <person name="Blande D."/>
            <person name="Halimaa P."/>
            <person name="Tervahauta A.I."/>
            <person name="Aarts M.G."/>
            <person name="Karenlampi S.O."/>
        </authorList>
    </citation>
    <scope>NUCLEOTIDE SEQUENCE</scope>
</reference>
<gene>
    <name evidence="1" type="ORF">GA_TR11821_c0_g1_i1_g.37867</name>
    <name evidence="2" type="ORF">LE_TR12230_c1_g1_i1_g.39946</name>
</gene>
<dbReference type="EMBL" id="GEVL01019415">
    <property type="protein sequence ID" value="JAU57926.1"/>
    <property type="molecule type" value="Transcribed_RNA"/>
</dbReference>
<name>A0A1J3GQD1_NOCCA</name>
<dbReference type="EMBL" id="GEVI01005035">
    <property type="protein sequence ID" value="JAU27285.1"/>
    <property type="molecule type" value="Transcribed_RNA"/>
</dbReference>
<evidence type="ECO:0000313" key="2">
    <source>
        <dbReference type="EMBL" id="JAU57926.1"/>
    </source>
</evidence>
<sequence>MLEPYGLYSSSVLTVYDTYEHWTFNQTDKEKVEQRFYAGTKIPVEYLKGGYTFSKGRITFDWNFTLTRNATDPFRRIGLLGLHDT</sequence>